<evidence type="ECO:0000259" key="8">
    <source>
        <dbReference type="PROSITE" id="PS50893"/>
    </source>
</evidence>
<dbReference type="Proteomes" id="UP001219349">
    <property type="component" value="Chromosome"/>
</dbReference>
<comment type="subcellular location">
    <subcellularLocation>
        <location evidence="1">Cell inner membrane</location>
        <topology evidence="1">Peripheral membrane protein</topology>
    </subcellularLocation>
</comment>
<reference evidence="9 10" key="1">
    <citation type="submission" date="2021-01" db="EMBL/GenBank/DDBJ databases">
        <title>Biogeographic distribution of Paracoccus.</title>
        <authorList>
            <person name="Hollensteiner J."/>
            <person name="Leineberger J."/>
            <person name="Brinkhoff T."/>
            <person name="Daniel R."/>
        </authorList>
    </citation>
    <scope>NUCLEOTIDE SEQUENCE [LARGE SCALE GENOMIC DNA]</scope>
    <source>
        <strain evidence="9 10">KCTC 22803</strain>
    </source>
</reference>
<dbReference type="EMBL" id="CP067136">
    <property type="protein sequence ID" value="WCR07105.1"/>
    <property type="molecule type" value="Genomic_DNA"/>
</dbReference>
<protein>
    <submittedName>
        <fullName evidence="9">ABC transporter ATP-binding protein</fullName>
    </submittedName>
</protein>
<dbReference type="NCBIfam" id="NF007739">
    <property type="entry name" value="PRK10419.1"/>
    <property type="match status" value="2"/>
</dbReference>
<dbReference type="PROSITE" id="PS00211">
    <property type="entry name" value="ABC_TRANSPORTER_1"/>
    <property type="match status" value="2"/>
</dbReference>
<gene>
    <name evidence="9" type="ORF">JHX87_16865</name>
</gene>
<keyword evidence="7" id="KW-0472">Membrane</keyword>
<keyword evidence="3" id="KW-0813">Transport</keyword>
<keyword evidence="4" id="KW-1003">Cell membrane</keyword>
<dbReference type="NCBIfam" id="NF008453">
    <property type="entry name" value="PRK11308.1"/>
    <property type="match status" value="2"/>
</dbReference>
<feature type="domain" description="ABC transporter" evidence="8">
    <location>
        <begin position="285"/>
        <end position="532"/>
    </location>
</feature>
<dbReference type="Gene3D" id="3.40.50.300">
    <property type="entry name" value="P-loop containing nucleotide triphosphate hydrolases"/>
    <property type="match status" value="2"/>
</dbReference>
<proteinExistence type="inferred from homology"/>
<dbReference type="Pfam" id="PF00005">
    <property type="entry name" value="ABC_tran"/>
    <property type="match status" value="2"/>
</dbReference>
<dbReference type="InterPro" id="IPR003439">
    <property type="entry name" value="ABC_transporter-like_ATP-bd"/>
</dbReference>
<dbReference type="PROSITE" id="PS50893">
    <property type="entry name" value="ABC_TRANSPORTER_2"/>
    <property type="match status" value="2"/>
</dbReference>
<evidence type="ECO:0000256" key="3">
    <source>
        <dbReference type="ARBA" id="ARBA00022448"/>
    </source>
</evidence>
<dbReference type="GO" id="GO:0005524">
    <property type="term" value="F:ATP binding"/>
    <property type="evidence" value="ECO:0007669"/>
    <property type="project" value="UniProtKB-KW"/>
</dbReference>
<dbReference type="SUPFAM" id="SSF52540">
    <property type="entry name" value="P-loop containing nucleoside triphosphate hydrolases"/>
    <property type="match status" value="2"/>
</dbReference>
<feature type="domain" description="ABC transporter" evidence="8">
    <location>
        <begin position="15"/>
        <end position="265"/>
    </location>
</feature>
<dbReference type="InterPro" id="IPR027417">
    <property type="entry name" value="P-loop_NTPase"/>
</dbReference>
<evidence type="ECO:0000313" key="10">
    <source>
        <dbReference type="Proteomes" id="UP001219349"/>
    </source>
</evidence>
<dbReference type="CDD" id="cd03257">
    <property type="entry name" value="ABC_NikE_OppD_transporters"/>
    <property type="match status" value="2"/>
</dbReference>
<dbReference type="PANTHER" id="PTHR43297">
    <property type="entry name" value="OLIGOPEPTIDE TRANSPORT ATP-BINDING PROTEIN APPD"/>
    <property type="match status" value="1"/>
</dbReference>
<evidence type="ECO:0000256" key="1">
    <source>
        <dbReference type="ARBA" id="ARBA00004417"/>
    </source>
</evidence>
<sequence length="557" mass="61006">MQFKSRNFDQADIAVETDDLTVALPDTPGQPQVLKGIDVTIHQGETVCLVGESGSGKSVTSLAIMGLLPEALKVTGGRINLQGQNLLPLTQAQMRELRAARVAMIFQEPMTALNPVLRVGDQIMEVMELHTSLSSAERRQRAIDIMEQVHLPDVERVFSSYPHQLSGGQRQRIMIAMALVLEPVLLIADEPTTALDVTTQKQILSLIDELQANHGTAVLFITHDMGVVAEIADTVYVMKYGEIVERGPVEQILRHPQKDYTRDLLASVPSLSPRPARPEGSEIVLQVERLNKIYGGGGILKKLPQAHAAKDVSFTLTRGRTLGIVGESGSGKSTVARCIMRLIDPSSGRILLDGSDIATLSRNRLRPHRQKLQVVFQDPMRSLNPRWTIARSLTEGPLNYGTPKPEAMAEAARLLQVVGLPEDALHRYPHMFSGGQRQRIAIARAVMMRPDVLVADEAVSALDVSVQAQVLDLLDQLQQELGIAIVFITHDLRVAAQICDDVIVMQRGAVVEHGPAADVLGAPAHPYTRALIEAAPGRNWDFQNFRMMNEAPDARPA</sequence>
<accession>A0ABY7SJN2</accession>
<dbReference type="InterPro" id="IPR003593">
    <property type="entry name" value="AAA+_ATPase"/>
</dbReference>
<evidence type="ECO:0000256" key="6">
    <source>
        <dbReference type="ARBA" id="ARBA00022840"/>
    </source>
</evidence>
<organism evidence="9 10">
    <name type="scientific">Paracoccus fistulariae</name>
    <dbReference type="NCBI Taxonomy" id="658446"/>
    <lineage>
        <taxon>Bacteria</taxon>
        <taxon>Pseudomonadati</taxon>
        <taxon>Pseudomonadota</taxon>
        <taxon>Alphaproteobacteria</taxon>
        <taxon>Rhodobacterales</taxon>
        <taxon>Paracoccaceae</taxon>
        <taxon>Paracoccus</taxon>
    </lineage>
</organism>
<dbReference type="InterPro" id="IPR013563">
    <property type="entry name" value="Oligopep_ABC_C"/>
</dbReference>
<evidence type="ECO:0000256" key="4">
    <source>
        <dbReference type="ARBA" id="ARBA00022475"/>
    </source>
</evidence>
<dbReference type="InterPro" id="IPR017871">
    <property type="entry name" value="ABC_transporter-like_CS"/>
</dbReference>
<dbReference type="InterPro" id="IPR050388">
    <property type="entry name" value="ABC_Ni/Peptide_Import"/>
</dbReference>
<keyword evidence="5" id="KW-0547">Nucleotide-binding</keyword>
<dbReference type="Pfam" id="PF08352">
    <property type="entry name" value="oligo_HPY"/>
    <property type="match status" value="2"/>
</dbReference>
<keyword evidence="6 9" id="KW-0067">ATP-binding</keyword>
<keyword evidence="10" id="KW-1185">Reference proteome</keyword>
<dbReference type="SMART" id="SM00382">
    <property type="entry name" value="AAA"/>
    <property type="match status" value="2"/>
</dbReference>
<evidence type="ECO:0000256" key="5">
    <source>
        <dbReference type="ARBA" id="ARBA00022741"/>
    </source>
</evidence>
<evidence type="ECO:0000256" key="7">
    <source>
        <dbReference type="ARBA" id="ARBA00023136"/>
    </source>
</evidence>
<evidence type="ECO:0000256" key="2">
    <source>
        <dbReference type="ARBA" id="ARBA00005417"/>
    </source>
</evidence>
<comment type="similarity">
    <text evidence="2">Belongs to the ABC transporter superfamily.</text>
</comment>
<dbReference type="PANTHER" id="PTHR43297:SF2">
    <property type="entry name" value="DIPEPTIDE TRANSPORT ATP-BINDING PROTEIN DPPD"/>
    <property type="match status" value="1"/>
</dbReference>
<name>A0ABY7SJN2_9RHOB</name>
<dbReference type="RefSeq" id="WP_271883630.1">
    <property type="nucleotide sequence ID" value="NZ_CP067136.1"/>
</dbReference>
<evidence type="ECO:0000313" key="9">
    <source>
        <dbReference type="EMBL" id="WCR07105.1"/>
    </source>
</evidence>